<sequence>MVRNWIEADFTRLFPEPEGPTILFVLLALLPYHRTWPISTHSQHNDVLRRNGRLRHAKPIEQTHLTNRLVVSCVRGGKREESASEQDQSRLSRELPVAAGFGAMTGRYTPGSTSSLQHESPRLRFKRELRVKFLQKAPTEIVGPKSLKITANGSTVQVAAVDNGHSSHDFTMVNSN</sequence>
<gene>
    <name evidence="1" type="ORF">M404DRAFT_598569</name>
</gene>
<reference evidence="2" key="2">
    <citation type="submission" date="2015-01" db="EMBL/GenBank/DDBJ databases">
        <title>Evolutionary Origins and Diversification of the Mycorrhizal Mutualists.</title>
        <authorList>
            <consortium name="DOE Joint Genome Institute"/>
            <consortium name="Mycorrhizal Genomics Consortium"/>
            <person name="Kohler A."/>
            <person name="Kuo A."/>
            <person name="Nagy L.G."/>
            <person name="Floudas D."/>
            <person name="Copeland A."/>
            <person name="Barry K.W."/>
            <person name="Cichocki N."/>
            <person name="Veneault-Fourrey C."/>
            <person name="LaButti K."/>
            <person name="Lindquist E.A."/>
            <person name="Lipzen A."/>
            <person name="Lundell T."/>
            <person name="Morin E."/>
            <person name="Murat C."/>
            <person name="Riley R."/>
            <person name="Ohm R."/>
            <person name="Sun H."/>
            <person name="Tunlid A."/>
            <person name="Henrissat B."/>
            <person name="Grigoriev I.V."/>
            <person name="Hibbett D.S."/>
            <person name="Martin F."/>
        </authorList>
    </citation>
    <scope>NUCLEOTIDE SEQUENCE [LARGE SCALE GENOMIC DNA]</scope>
    <source>
        <strain evidence="2">Marx 270</strain>
    </source>
</reference>
<organism evidence="1 2">
    <name type="scientific">Pisolithus tinctorius Marx 270</name>
    <dbReference type="NCBI Taxonomy" id="870435"/>
    <lineage>
        <taxon>Eukaryota</taxon>
        <taxon>Fungi</taxon>
        <taxon>Dikarya</taxon>
        <taxon>Basidiomycota</taxon>
        <taxon>Agaricomycotina</taxon>
        <taxon>Agaricomycetes</taxon>
        <taxon>Agaricomycetidae</taxon>
        <taxon>Boletales</taxon>
        <taxon>Sclerodermatineae</taxon>
        <taxon>Pisolithaceae</taxon>
        <taxon>Pisolithus</taxon>
    </lineage>
</organism>
<accession>A0A0C3J4L2</accession>
<evidence type="ECO:0000313" key="2">
    <source>
        <dbReference type="Proteomes" id="UP000054217"/>
    </source>
</evidence>
<dbReference type="Proteomes" id="UP000054217">
    <property type="component" value="Unassembled WGS sequence"/>
</dbReference>
<reference evidence="1 2" key="1">
    <citation type="submission" date="2014-04" db="EMBL/GenBank/DDBJ databases">
        <authorList>
            <consortium name="DOE Joint Genome Institute"/>
            <person name="Kuo A."/>
            <person name="Kohler A."/>
            <person name="Costa M.D."/>
            <person name="Nagy L.G."/>
            <person name="Floudas D."/>
            <person name="Copeland A."/>
            <person name="Barry K.W."/>
            <person name="Cichocki N."/>
            <person name="Veneault-Fourrey C."/>
            <person name="LaButti K."/>
            <person name="Lindquist E.A."/>
            <person name="Lipzen A."/>
            <person name="Lundell T."/>
            <person name="Morin E."/>
            <person name="Murat C."/>
            <person name="Sun H."/>
            <person name="Tunlid A."/>
            <person name="Henrissat B."/>
            <person name="Grigoriev I.V."/>
            <person name="Hibbett D.S."/>
            <person name="Martin F."/>
            <person name="Nordberg H.P."/>
            <person name="Cantor M.N."/>
            <person name="Hua S.X."/>
        </authorList>
    </citation>
    <scope>NUCLEOTIDE SEQUENCE [LARGE SCALE GENOMIC DNA]</scope>
    <source>
        <strain evidence="1 2">Marx 270</strain>
    </source>
</reference>
<dbReference type="AlphaFoldDB" id="A0A0C3J4L2"/>
<evidence type="ECO:0000313" key="1">
    <source>
        <dbReference type="EMBL" id="KIO04018.1"/>
    </source>
</evidence>
<dbReference type="HOGENOM" id="CLU_1525782_0_0_1"/>
<protein>
    <submittedName>
        <fullName evidence="1">Uncharacterized protein</fullName>
    </submittedName>
</protein>
<dbReference type="InParanoid" id="A0A0C3J4L2"/>
<name>A0A0C3J4L2_PISTI</name>
<dbReference type="EMBL" id="KN831973">
    <property type="protein sequence ID" value="KIO04018.1"/>
    <property type="molecule type" value="Genomic_DNA"/>
</dbReference>
<proteinExistence type="predicted"/>
<keyword evidence="2" id="KW-1185">Reference proteome</keyword>